<proteinExistence type="predicted"/>
<organism evidence="3">
    <name type="scientific">marine sediment metagenome</name>
    <dbReference type="NCBI Taxonomy" id="412755"/>
    <lineage>
        <taxon>unclassified sequences</taxon>
        <taxon>metagenomes</taxon>
        <taxon>ecological metagenomes</taxon>
    </lineage>
</organism>
<dbReference type="EMBL" id="LAZR01018866">
    <property type="protein sequence ID" value="KKL94669.1"/>
    <property type="molecule type" value="Genomic_DNA"/>
</dbReference>
<evidence type="ECO:0000259" key="2">
    <source>
        <dbReference type="Pfam" id="PF07282"/>
    </source>
</evidence>
<keyword evidence="1" id="KW-0238">DNA-binding</keyword>
<dbReference type="GO" id="GO:0003677">
    <property type="term" value="F:DNA binding"/>
    <property type="evidence" value="ECO:0007669"/>
    <property type="project" value="UniProtKB-KW"/>
</dbReference>
<sequence length="136" mass="15046">AVEDLDVKGLIEMQRNSRKAMDGAWRTFADMLSYKAENAGDWFVRVDPIGTTQECSNCGAMVPKGLWDRIHRCPVCGFTTSRDHNSALNIKYRGLLSVGMELPNFKPVEIEALHQPEMVDATSVVEAGSPFLTTKG</sequence>
<evidence type="ECO:0000256" key="1">
    <source>
        <dbReference type="ARBA" id="ARBA00023125"/>
    </source>
</evidence>
<reference evidence="3" key="1">
    <citation type="journal article" date="2015" name="Nature">
        <title>Complex archaea that bridge the gap between prokaryotes and eukaryotes.</title>
        <authorList>
            <person name="Spang A."/>
            <person name="Saw J.H."/>
            <person name="Jorgensen S.L."/>
            <person name="Zaremba-Niedzwiedzka K."/>
            <person name="Martijn J."/>
            <person name="Lind A.E."/>
            <person name="van Eijk R."/>
            <person name="Schleper C."/>
            <person name="Guy L."/>
            <person name="Ettema T.J."/>
        </authorList>
    </citation>
    <scope>NUCLEOTIDE SEQUENCE</scope>
</reference>
<dbReference type="InterPro" id="IPR010095">
    <property type="entry name" value="Cas12f1-like_TNB"/>
</dbReference>
<feature type="domain" description="Cas12f1-like TNB" evidence="2">
    <location>
        <begin position="25"/>
        <end position="90"/>
    </location>
</feature>
<gene>
    <name evidence="3" type="ORF">LCGC14_1862330</name>
</gene>
<accession>A0A0F9G750</accession>
<protein>
    <recommendedName>
        <fullName evidence="2">Cas12f1-like TNB domain-containing protein</fullName>
    </recommendedName>
</protein>
<dbReference type="AlphaFoldDB" id="A0A0F9G750"/>
<name>A0A0F9G750_9ZZZZ</name>
<feature type="non-terminal residue" evidence="3">
    <location>
        <position position="1"/>
    </location>
</feature>
<comment type="caution">
    <text evidence="3">The sequence shown here is derived from an EMBL/GenBank/DDBJ whole genome shotgun (WGS) entry which is preliminary data.</text>
</comment>
<evidence type="ECO:0000313" key="3">
    <source>
        <dbReference type="EMBL" id="KKL94669.1"/>
    </source>
</evidence>
<dbReference type="Pfam" id="PF07282">
    <property type="entry name" value="Cas12f1-like_TNB"/>
    <property type="match status" value="1"/>
</dbReference>